<dbReference type="GO" id="GO:0002098">
    <property type="term" value="P:tRNA wobble uridine modification"/>
    <property type="evidence" value="ECO:0007669"/>
    <property type="project" value="InterPro"/>
</dbReference>
<dbReference type="NCBIfam" id="TIGR00740">
    <property type="entry name" value="carboxy-S-adenosyl-L-methionine synthase CmoA"/>
    <property type="match status" value="1"/>
</dbReference>
<dbReference type="GO" id="GO:1904047">
    <property type="term" value="F:S-adenosyl-L-methionine binding"/>
    <property type="evidence" value="ECO:0007669"/>
    <property type="project" value="UniProtKB-UniRule"/>
</dbReference>
<dbReference type="PANTHER" id="PTHR43861:SF2">
    <property type="entry name" value="CARBOXY-S-ADENOSYL-L-METHIONINE SYNTHASE"/>
    <property type="match status" value="1"/>
</dbReference>
<dbReference type="EMBL" id="LVJZ01000003">
    <property type="protein sequence ID" value="ODB98196.1"/>
    <property type="molecule type" value="Genomic_DNA"/>
</dbReference>
<comment type="subunit">
    <text evidence="3">Homodimer.</text>
</comment>
<dbReference type="EC" id="2.1.3.-" evidence="3"/>
<evidence type="ECO:0000256" key="1">
    <source>
        <dbReference type="ARBA" id="ARBA00022679"/>
    </source>
</evidence>
<feature type="binding site" evidence="3 4">
    <location>
        <position position="131"/>
    </location>
    <ligand>
        <name>S-adenosyl-L-methionine</name>
        <dbReference type="ChEBI" id="CHEBI:59789"/>
    </ligand>
</feature>
<feature type="domain" description="Methyltransferase" evidence="5">
    <location>
        <begin position="61"/>
        <end position="157"/>
    </location>
</feature>
<evidence type="ECO:0000313" key="6">
    <source>
        <dbReference type="EMBL" id="ODB98196.1"/>
    </source>
</evidence>
<dbReference type="InterPro" id="IPR029063">
    <property type="entry name" value="SAM-dependent_MTases_sf"/>
</dbReference>
<dbReference type="InterPro" id="IPR041698">
    <property type="entry name" value="Methyltransf_25"/>
</dbReference>
<proteinExistence type="inferred from homology"/>
<dbReference type="GO" id="GO:0016743">
    <property type="term" value="F:carboxyl- or carbamoyltransferase activity"/>
    <property type="evidence" value="ECO:0007669"/>
    <property type="project" value="UniProtKB-UniRule"/>
</dbReference>
<evidence type="ECO:0000256" key="3">
    <source>
        <dbReference type="HAMAP-Rule" id="MF_01589"/>
    </source>
</evidence>
<dbReference type="Pfam" id="PF13649">
    <property type="entry name" value="Methyltransf_25"/>
    <property type="match status" value="1"/>
</dbReference>
<organism evidence="6 7">
    <name type="scientific">Candidatus Thiodiazotropha endoloripes</name>
    <dbReference type="NCBI Taxonomy" id="1818881"/>
    <lineage>
        <taxon>Bacteria</taxon>
        <taxon>Pseudomonadati</taxon>
        <taxon>Pseudomonadota</taxon>
        <taxon>Gammaproteobacteria</taxon>
        <taxon>Chromatiales</taxon>
        <taxon>Sedimenticolaceae</taxon>
        <taxon>Candidatus Thiodiazotropha</taxon>
    </lineage>
</organism>
<dbReference type="CDD" id="cd02440">
    <property type="entry name" value="AdoMet_MTases"/>
    <property type="match status" value="1"/>
</dbReference>
<comment type="similarity">
    <text evidence="3">Belongs to the class I-like SAM-binding methyltransferase superfamily. Cx-SAM synthase family.</text>
</comment>
<dbReference type="InterPro" id="IPR005271">
    <property type="entry name" value="CmoA"/>
</dbReference>
<keyword evidence="7" id="KW-1185">Reference proteome</keyword>
<feature type="binding site" evidence="3 4">
    <location>
        <begin position="63"/>
        <end position="65"/>
    </location>
    <ligand>
        <name>S-adenosyl-L-methionine</name>
        <dbReference type="ChEBI" id="CHEBI:59789"/>
    </ligand>
</feature>
<dbReference type="Gene3D" id="3.40.50.150">
    <property type="entry name" value="Vaccinia Virus protein VP39"/>
    <property type="match status" value="1"/>
</dbReference>
<evidence type="ECO:0000259" key="5">
    <source>
        <dbReference type="Pfam" id="PF13649"/>
    </source>
</evidence>
<feature type="binding site" evidence="3">
    <location>
        <position position="198"/>
    </location>
    <ligand>
        <name>S-adenosyl-L-methionine</name>
        <dbReference type="ChEBI" id="CHEBI:59789"/>
    </ligand>
</feature>
<evidence type="ECO:0000256" key="4">
    <source>
        <dbReference type="PIRSR" id="PIRSR006325-1"/>
    </source>
</evidence>
<reference evidence="6 7" key="1">
    <citation type="submission" date="2016-03" db="EMBL/GenBank/DDBJ databases">
        <title>Chemosynthetic sulphur-oxidizing symbionts of marine invertebrate animals are capable of nitrogen fixation.</title>
        <authorList>
            <person name="Petersen J.M."/>
            <person name="Kemper A."/>
            <person name="Gruber-Vodicka H."/>
            <person name="Cardini U."/>
            <person name="Geest Mvander."/>
            <person name="Kleiner M."/>
            <person name="Bulgheresi S."/>
            <person name="Fussmann M."/>
            <person name="Herbold C."/>
            <person name="Seah B.K.B."/>
            <person name="Antony C.Paul."/>
            <person name="Liu D."/>
            <person name="Belitz A."/>
            <person name="Weber M."/>
        </authorList>
    </citation>
    <scope>NUCLEOTIDE SEQUENCE [LARGE SCALE GENOMIC DNA]</scope>
    <source>
        <strain evidence="6">G_D</strain>
    </source>
</reference>
<evidence type="ECO:0000313" key="7">
    <source>
        <dbReference type="Proteomes" id="UP000094849"/>
    </source>
</evidence>
<dbReference type="AlphaFoldDB" id="A0A1E2UTW9"/>
<comment type="function">
    <text evidence="3">Catalyzes the conversion of S-adenosyl-L-methionine (SAM) to carboxy-S-adenosyl-L-methionine (Cx-SAM).</text>
</comment>
<protein>
    <recommendedName>
        <fullName evidence="3">Carboxy-S-adenosyl-L-methionine synthase</fullName>
        <shortName evidence="3">Cx-SAM synthase</shortName>
        <ecNumber evidence="3">2.1.3.-</ecNumber>
    </recommendedName>
</protein>
<dbReference type="HAMAP" id="MF_01589">
    <property type="entry name" value="Cx_SAM_synthase"/>
    <property type="match status" value="1"/>
</dbReference>
<dbReference type="PIRSF" id="PIRSF006325">
    <property type="entry name" value="MeTrfase_bac"/>
    <property type="match status" value="1"/>
</dbReference>
<keyword evidence="1 3" id="KW-0808">Transferase</keyword>
<evidence type="ECO:0000256" key="2">
    <source>
        <dbReference type="ARBA" id="ARBA00022691"/>
    </source>
</evidence>
<dbReference type="Proteomes" id="UP000094849">
    <property type="component" value="Unassembled WGS sequence"/>
</dbReference>
<dbReference type="PANTHER" id="PTHR43861">
    <property type="entry name" value="TRANS-ACONITATE 2-METHYLTRANSFERASE-RELATED"/>
    <property type="match status" value="1"/>
</dbReference>
<dbReference type="SUPFAM" id="SSF53335">
    <property type="entry name" value="S-adenosyl-L-methionine-dependent methyltransferases"/>
    <property type="match status" value="1"/>
</dbReference>
<dbReference type="STRING" id="1818881.A3196_16420"/>
<gene>
    <name evidence="3" type="primary">cmoA</name>
    <name evidence="6" type="ORF">A3196_16420</name>
</gene>
<sequence length="241" mass="27187">MKKDELYADPQQVVPDFVFDERVAQVFPDMINRSVPGYATIINMIGTLASRRVTRGSNCYDLGCSLGAASMAVRSSMPHQDYALIAVDNSLPMLQQAAKLLELDQAESPIELVCSDVRNVTIERASMIILNFTLQFIPAEDREDFLMQLYDGMQDNGLLVLSEKIALSNEASQNLFTEMHHSFKKAQGYSDLEISQKRSALENVLIPETLERHKLRLQKVGFTTVEVWFQCFNFVSLLAIK</sequence>
<feature type="binding site" evidence="3 4">
    <location>
        <begin position="88"/>
        <end position="89"/>
    </location>
    <ligand>
        <name>S-adenosyl-L-methionine</name>
        <dbReference type="ChEBI" id="CHEBI:59789"/>
    </ligand>
</feature>
<comment type="catalytic activity">
    <reaction evidence="3">
        <text>prephenate + S-adenosyl-L-methionine = carboxy-S-adenosyl-L-methionine + 3-phenylpyruvate + H2O</text>
        <dbReference type="Rhea" id="RHEA:51692"/>
        <dbReference type="ChEBI" id="CHEBI:15377"/>
        <dbReference type="ChEBI" id="CHEBI:18005"/>
        <dbReference type="ChEBI" id="CHEBI:29934"/>
        <dbReference type="ChEBI" id="CHEBI:59789"/>
        <dbReference type="ChEBI" id="CHEBI:134278"/>
    </reaction>
</comment>
<name>A0A1E2UTW9_9GAMM</name>
<dbReference type="RefSeq" id="WP_069024770.1">
    <property type="nucleotide sequence ID" value="NZ_LVJZ01000003.1"/>
</dbReference>
<keyword evidence="2 3" id="KW-0949">S-adenosyl-L-methionine</keyword>
<feature type="binding site" evidence="3 4">
    <location>
        <position position="38"/>
    </location>
    <ligand>
        <name>S-adenosyl-L-methionine</name>
        <dbReference type="ChEBI" id="CHEBI:59789"/>
    </ligand>
</feature>
<accession>A0A1E2UTW9</accession>
<feature type="binding site" evidence="3">
    <location>
        <begin position="116"/>
        <end position="117"/>
    </location>
    <ligand>
        <name>S-adenosyl-L-methionine</name>
        <dbReference type="ChEBI" id="CHEBI:59789"/>
    </ligand>
</feature>
<comment type="caution">
    <text evidence="6">The sequence shown here is derived from an EMBL/GenBank/DDBJ whole genome shotgun (WGS) entry which is preliminary data.</text>
</comment>